<dbReference type="InterPro" id="IPR046022">
    <property type="entry name" value="DUF5979"/>
</dbReference>
<evidence type="ECO:0000256" key="1">
    <source>
        <dbReference type="ARBA" id="ARBA00004168"/>
    </source>
</evidence>
<proteinExistence type="predicted"/>
<feature type="domain" description="DUF5979" evidence="10">
    <location>
        <begin position="610"/>
        <end position="710"/>
    </location>
</feature>
<evidence type="ECO:0000313" key="11">
    <source>
        <dbReference type="EMBL" id="NIH52959.1"/>
    </source>
</evidence>
<sequence>MNTTPTTGEAPPRRAGFAAALRAGAAALAAAVILPLLPMAAAPAAQAAENPGITFSNVTITEGSRPLTADGFLPASNSIGIQTWNPGAVAGSAGQYVMFGFDVAIPDDAQPGESFSLILPEFWQARGGSSLAPLTDDDGNVIATPKISVVNGQVKVTFTLTNFVTSRVGIQGQYSFMAQEVASPARQEGDLVGDVLTGTGAVLGTLKTRIPSAAWSASALSMSWTGNATTPTGGVEFRSLPSFDGTSDVDVTVYAGAGYIFDCDALTNQDPTVATGIGLVDIGSVRNSLPTEEWLLDPSKYTLACDGGSFTLHMPASSWTSADASTGQVLRILTTRIPTDDSWLTDGAVFAYADLTQNGAVSELNGRVTPPGSSGSGTSSQLPPGAFETLMFQDLDGNNVYDAGTDVLLPGITVRITGTTKAGVAVDTTVTSDDQGRVRVTLREGDYTATIENPPAGLAQVTPNIGDDEFDSDFDNGQATFTITSRTTTARDGGFATPVIALDTFTVEKVLAGDASDWIDPATEFTIDYSYPAGVDYPAGTGSIVIAADGKPVESKQIPVGAIVTLTEQTPAAVSGAVWGTPLFSTAQVTVGVDTKVTVTNQIDQAFGQISVQKIVSGNAADLVPGSTAFTVKYSYPATAHYPSGGGDLTILADGSLATSELLPADAVVSIIEETPVEIDGLEWTGVSYSSATTTVAANGVLALTVTNEATLEDVVKPHDPSTEIPAPSAPTTPPAQTPAEGTVTPAPSAANTATAAPATALALTGTSNAWGIGLLVATLLLGGALRVAARRRALRN</sequence>
<evidence type="ECO:0000256" key="2">
    <source>
        <dbReference type="ARBA" id="ARBA00022512"/>
    </source>
</evidence>
<feature type="signal peptide" evidence="8">
    <location>
        <begin position="1"/>
        <end position="47"/>
    </location>
</feature>
<dbReference type="PROSITE" id="PS51318">
    <property type="entry name" value="TAT"/>
    <property type="match status" value="1"/>
</dbReference>
<evidence type="ECO:0000256" key="8">
    <source>
        <dbReference type="SAM" id="SignalP"/>
    </source>
</evidence>
<dbReference type="InterPro" id="IPR008966">
    <property type="entry name" value="Adhesion_dom_sf"/>
</dbReference>
<keyword evidence="12" id="KW-1185">Reference proteome</keyword>
<dbReference type="EMBL" id="JAAMOX010000001">
    <property type="protein sequence ID" value="NIH52959.1"/>
    <property type="molecule type" value="Genomic_DNA"/>
</dbReference>
<dbReference type="GO" id="GO:0005975">
    <property type="term" value="P:carbohydrate metabolic process"/>
    <property type="evidence" value="ECO:0007669"/>
    <property type="project" value="UniProtKB-ARBA"/>
</dbReference>
<feature type="domain" description="SDR-like Ig" evidence="9">
    <location>
        <begin position="94"/>
        <end position="178"/>
    </location>
</feature>
<evidence type="ECO:0000313" key="12">
    <source>
        <dbReference type="Proteomes" id="UP000541033"/>
    </source>
</evidence>
<dbReference type="SUPFAM" id="SSF117074">
    <property type="entry name" value="Hypothetical protein PA1324"/>
    <property type="match status" value="1"/>
</dbReference>
<dbReference type="InterPro" id="IPR041171">
    <property type="entry name" value="SDR_Ig"/>
</dbReference>
<gene>
    <name evidence="11" type="ORF">FHX76_000827</name>
</gene>
<evidence type="ECO:0000256" key="3">
    <source>
        <dbReference type="ARBA" id="ARBA00022525"/>
    </source>
</evidence>
<reference evidence="11 12" key="1">
    <citation type="submission" date="2020-02" db="EMBL/GenBank/DDBJ databases">
        <title>Sequencing the genomes of 1000 actinobacteria strains.</title>
        <authorList>
            <person name="Klenk H.-P."/>
        </authorList>
    </citation>
    <scope>NUCLEOTIDE SEQUENCE [LARGE SCALE GENOMIC DNA]</scope>
    <source>
        <strain evidence="11 12">DSM 27960</strain>
    </source>
</reference>
<feature type="compositionally biased region" description="Low complexity" evidence="6">
    <location>
        <begin position="738"/>
        <end position="752"/>
    </location>
</feature>
<dbReference type="Gene3D" id="2.60.40.1280">
    <property type="match status" value="1"/>
</dbReference>
<dbReference type="GO" id="GO:0007155">
    <property type="term" value="P:cell adhesion"/>
    <property type="evidence" value="ECO:0007669"/>
    <property type="project" value="InterPro"/>
</dbReference>
<dbReference type="RefSeq" id="WP_167148184.1">
    <property type="nucleotide sequence ID" value="NZ_JAAMOX010000001.1"/>
</dbReference>
<feature type="chain" id="PRO_5031100734" description="SD-repeat containing protein B domain-containing protein" evidence="8">
    <location>
        <begin position="48"/>
        <end position="797"/>
    </location>
</feature>
<feature type="compositionally biased region" description="Pro residues" evidence="6">
    <location>
        <begin position="728"/>
        <end position="737"/>
    </location>
</feature>
<keyword evidence="7" id="KW-0472">Membrane</keyword>
<dbReference type="SUPFAM" id="SSF49401">
    <property type="entry name" value="Bacterial adhesins"/>
    <property type="match status" value="1"/>
</dbReference>
<protein>
    <recommendedName>
        <fullName evidence="13">SD-repeat containing protein B domain-containing protein</fullName>
    </recommendedName>
</protein>
<keyword evidence="5" id="KW-0572">Peptidoglycan-anchor</keyword>
<keyword evidence="7" id="KW-0812">Transmembrane</keyword>
<evidence type="ECO:0008006" key="13">
    <source>
        <dbReference type="Google" id="ProtNLM"/>
    </source>
</evidence>
<evidence type="ECO:0000259" key="10">
    <source>
        <dbReference type="Pfam" id="PF19407"/>
    </source>
</evidence>
<feature type="domain" description="DUF5979" evidence="10">
    <location>
        <begin position="505"/>
        <end position="603"/>
    </location>
</feature>
<dbReference type="InterPro" id="IPR011252">
    <property type="entry name" value="Fibrogen-bd_dom1"/>
</dbReference>
<dbReference type="InterPro" id="IPR006311">
    <property type="entry name" value="TAT_signal"/>
</dbReference>
<evidence type="ECO:0000256" key="7">
    <source>
        <dbReference type="SAM" id="Phobius"/>
    </source>
</evidence>
<evidence type="ECO:0000256" key="6">
    <source>
        <dbReference type="SAM" id="MobiDB-lite"/>
    </source>
</evidence>
<organism evidence="11 12">
    <name type="scientific">Lysinibacter cavernae</name>
    <dbReference type="NCBI Taxonomy" id="1640652"/>
    <lineage>
        <taxon>Bacteria</taxon>
        <taxon>Bacillati</taxon>
        <taxon>Actinomycetota</taxon>
        <taxon>Actinomycetes</taxon>
        <taxon>Micrococcales</taxon>
        <taxon>Microbacteriaceae</taxon>
        <taxon>Lysinibacter</taxon>
    </lineage>
</organism>
<keyword evidence="2" id="KW-0134">Cell wall</keyword>
<dbReference type="Gene3D" id="2.60.40.10">
    <property type="entry name" value="Immunoglobulins"/>
    <property type="match status" value="1"/>
</dbReference>
<name>A0A7X5TSY6_9MICO</name>
<dbReference type="Proteomes" id="UP000541033">
    <property type="component" value="Unassembled WGS sequence"/>
</dbReference>
<comment type="subcellular location">
    <subcellularLocation>
        <location evidence="1">Secreted</location>
        <location evidence="1">Cell wall</location>
        <topology evidence="1">Peptidoglycan-anchor</topology>
    </subcellularLocation>
</comment>
<dbReference type="InterPro" id="IPR013783">
    <property type="entry name" value="Ig-like_fold"/>
</dbReference>
<dbReference type="AlphaFoldDB" id="A0A7X5TSY6"/>
<keyword evidence="7" id="KW-1133">Transmembrane helix</keyword>
<dbReference type="Pfam" id="PF19407">
    <property type="entry name" value="DUF5979"/>
    <property type="match status" value="2"/>
</dbReference>
<evidence type="ECO:0000256" key="5">
    <source>
        <dbReference type="ARBA" id="ARBA00023088"/>
    </source>
</evidence>
<accession>A0A7X5TSY6</accession>
<feature type="region of interest" description="Disordered" evidence="6">
    <location>
        <begin position="718"/>
        <end position="752"/>
    </location>
</feature>
<evidence type="ECO:0000259" key="9">
    <source>
        <dbReference type="Pfam" id="PF17961"/>
    </source>
</evidence>
<feature type="transmembrane region" description="Helical" evidence="7">
    <location>
        <begin position="770"/>
        <end position="790"/>
    </location>
</feature>
<comment type="caution">
    <text evidence="11">The sequence shown here is derived from an EMBL/GenBank/DDBJ whole genome shotgun (WGS) entry which is preliminary data.</text>
</comment>
<evidence type="ECO:0000256" key="4">
    <source>
        <dbReference type="ARBA" id="ARBA00022729"/>
    </source>
</evidence>
<dbReference type="Pfam" id="PF17961">
    <property type="entry name" value="Big_8"/>
    <property type="match status" value="1"/>
</dbReference>
<keyword evidence="3" id="KW-0964">Secreted</keyword>
<keyword evidence="4 8" id="KW-0732">Signal</keyword>